<evidence type="ECO:0000256" key="2">
    <source>
        <dbReference type="SAM" id="SignalP"/>
    </source>
</evidence>
<evidence type="ECO:0000259" key="4">
    <source>
        <dbReference type="Pfam" id="PF11873"/>
    </source>
</evidence>
<dbReference type="InterPro" id="IPR000189">
    <property type="entry name" value="Transglyc_AS"/>
</dbReference>
<comment type="caution">
    <text evidence="5">The sequence shown here is derived from an EMBL/GenBank/DDBJ whole genome shotgun (WGS) entry which is preliminary data.</text>
</comment>
<evidence type="ECO:0000313" key="5">
    <source>
        <dbReference type="EMBL" id="TCK60882.1"/>
    </source>
</evidence>
<keyword evidence="2" id="KW-0732">Signal</keyword>
<dbReference type="GO" id="GO:0016020">
    <property type="term" value="C:membrane"/>
    <property type="evidence" value="ECO:0007669"/>
    <property type="project" value="InterPro"/>
</dbReference>
<dbReference type="InterPro" id="IPR024570">
    <property type="entry name" value="Murein_transglycosylaseC_N"/>
</dbReference>
<dbReference type="Proteomes" id="UP000294614">
    <property type="component" value="Unassembled WGS sequence"/>
</dbReference>
<dbReference type="InterPro" id="IPR023346">
    <property type="entry name" value="Lysozyme-like_dom_sf"/>
</dbReference>
<dbReference type="GO" id="GO:0000270">
    <property type="term" value="P:peptidoglycan metabolic process"/>
    <property type="evidence" value="ECO:0007669"/>
    <property type="project" value="InterPro"/>
</dbReference>
<dbReference type="SUPFAM" id="SSF53955">
    <property type="entry name" value="Lysozyme-like"/>
    <property type="match status" value="1"/>
</dbReference>
<keyword evidence="6" id="KW-1185">Reference proteome</keyword>
<dbReference type="GO" id="GO:0008933">
    <property type="term" value="F:peptidoglycan lytic transglycosylase activity"/>
    <property type="evidence" value="ECO:0007669"/>
    <property type="project" value="InterPro"/>
</dbReference>
<evidence type="ECO:0000256" key="1">
    <source>
        <dbReference type="ARBA" id="ARBA00007734"/>
    </source>
</evidence>
<feature type="domain" description="Transglycosylase SLT" evidence="3">
    <location>
        <begin position="226"/>
        <end position="350"/>
    </location>
</feature>
<accession>A0A4R1K936</accession>
<feature type="signal peptide" evidence="2">
    <location>
        <begin position="1"/>
        <end position="18"/>
    </location>
</feature>
<dbReference type="PANTHER" id="PTHR37423">
    <property type="entry name" value="SOLUBLE LYTIC MUREIN TRANSGLYCOSYLASE-RELATED"/>
    <property type="match status" value="1"/>
</dbReference>
<dbReference type="RefSeq" id="WP_132873743.1">
    <property type="nucleotide sequence ID" value="NZ_JBLJBI010000012.1"/>
</dbReference>
<feature type="chain" id="PRO_5020583104" evidence="2">
    <location>
        <begin position="19"/>
        <end position="395"/>
    </location>
</feature>
<dbReference type="Pfam" id="PF11873">
    <property type="entry name" value="Mltc_N"/>
    <property type="match status" value="1"/>
</dbReference>
<dbReference type="CDD" id="cd16893">
    <property type="entry name" value="LT_MltC_MltE"/>
    <property type="match status" value="1"/>
</dbReference>
<proteinExistence type="inferred from homology"/>
<feature type="domain" description="Murein transglycosylase-C N-terminal" evidence="4">
    <location>
        <begin position="55"/>
        <end position="131"/>
    </location>
</feature>
<gene>
    <name evidence="5" type="ORF">C8D98_1761</name>
</gene>
<dbReference type="PROSITE" id="PS00922">
    <property type="entry name" value="TRANSGLYCOSYLASE"/>
    <property type="match status" value="1"/>
</dbReference>
<sequence length="395" mass="44782">MIKLFLSVLLLVSFSAFADSFEDYKKMQDGGFQGSKNEWTAYKADIQKGFEAYKNIMDKEFAKYKSDILKVWDVAEVSDNYRWVEYLNNYKIKKIVDFEKGTVTVQVVSDGKKPDFTPVVKDLLTEDSATAFGRDPVSVNTDKQLKEQVPGTVSDKVKPLPIMQNLYSDKPMNDNQVNGLAKQLVSGADYSQKPSEKTGGTVYSMTVKLPEDIYKKGAEEVRPHVQTYSKQFQLDPALVMAVIYTESRFNPMAKSYVPAYGLMQIVPQSAGLDATEFMEGEKRILAPSYLYNPENNVKVGTAYFYLLYNKYLKGITDPKSRLYCAIAAYNTGAGNVAYAFNDPNLKNKYNVNTALPAINAMSPDQVYNHLRNNLRYEEARNYIVRVYGKIKDYTE</sequence>
<name>A0A4R1K936_9BACT</name>
<evidence type="ECO:0000259" key="3">
    <source>
        <dbReference type="Pfam" id="PF01464"/>
    </source>
</evidence>
<dbReference type="AlphaFoldDB" id="A0A4R1K936"/>
<reference evidence="5 6" key="1">
    <citation type="submission" date="2019-03" db="EMBL/GenBank/DDBJ databases">
        <title>Genomic Encyclopedia of Type Strains, Phase IV (KMG-IV): sequencing the most valuable type-strain genomes for metagenomic binning, comparative biology and taxonomic classification.</title>
        <authorList>
            <person name="Goeker M."/>
        </authorList>
    </citation>
    <scope>NUCLEOTIDE SEQUENCE [LARGE SCALE GENOMIC DNA]</scope>
    <source>
        <strain evidence="5 6">DSM 24984</strain>
    </source>
</reference>
<dbReference type="Gene3D" id="1.10.530.10">
    <property type="match status" value="1"/>
</dbReference>
<dbReference type="InterPro" id="IPR008258">
    <property type="entry name" value="Transglycosylase_SLT_dom_1"/>
</dbReference>
<comment type="similarity">
    <text evidence="1">Belongs to the transglycosylase Slt family.</text>
</comment>
<dbReference type="OrthoDB" id="9781970at2"/>
<dbReference type="EMBL" id="SMGG01000004">
    <property type="protein sequence ID" value="TCK60882.1"/>
    <property type="molecule type" value="Genomic_DNA"/>
</dbReference>
<organism evidence="5 6">
    <name type="scientific">Seleniivibrio woodruffii</name>
    <dbReference type="NCBI Taxonomy" id="1078050"/>
    <lineage>
        <taxon>Bacteria</taxon>
        <taxon>Pseudomonadati</taxon>
        <taxon>Deferribacterota</taxon>
        <taxon>Deferribacteres</taxon>
        <taxon>Deferribacterales</taxon>
        <taxon>Geovibrionaceae</taxon>
        <taxon>Seleniivibrio</taxon>
    </lineage>
</organism>
<dbReference type="Pfam" id="PF01464">
    <property type="entry name" value="SLT"/>
    <property type="match status" value="1"/>
</dbReference>
<evidence type="ECO:0000313" key="6">
    <source>
        <dbReference type="Proteomes" id="UP000294614"/>
    </source>
</evidence>
<dbReference type="PANTHER" id="PTHR37423:SF2">
    <property type="entry name" value="MEMBRANE-BOUND LYTIC MUREIN TRANSGLYCOSYLASE C"/>
    <property type="match status" value="1"/>
</dbReference>
<protein>
    <submittedName>
        <fullName evidence="5">Membrane-bound lytic murein transglycosylase C</fullName>
    </submittedName>
</protein>